<dbReference type="Proteomes" id="UP000066284">
    <property type="component" value="Chromosome 1"/>
</dbReference>
<keyword evidence="11" id="KW-0129">CBS domain</keyword>
<dbReference type="InterPro" id="IPR003156">
    <property type="entry name" value="DHHA1_dom"/>
</dbReference>
<dbReference type="Gene3D" id="1.10.3090.10">
    <property type="entry name" value="cca-adding enzyme, domain 2"/>
    <property type="match status" value="1"/>
</dbReference>
<dbReference type="Pfam" id="PF02272">
    <property type="entry name" value="DHHA1"/>
    <property type="match status" value="1"/>
</dbReference>
<evidence type="ECO:0000256" key="5">
    <source>
        <dbReference type="ARBA" id="ARBA00022694"/>
    </source>
</evidence>
<evidence type="ECO:0000256" key="1">
    <source>
        <dbReference type="ARBA" id="ARBA00001946"/>
    </source>
</evidence>
<accession>A0A0S4KYF6</accession>
<evidence type="ECO:0000256" key="7">
    <source>
        <dbReference type="ARBA" id="ARBA00022723"/>
    </source>
</evidence>
<protein>
    <recommendedName>
        <fullName evidence="13">CBS domain-containing protein</fullName>
    </recommendedName>
</protein>
<dbReference type="PROSITE" id="PS51371">
    <property type="entry name" value="CBS"/>
    <property type="match status" value="2"/>
</dbReference>
<dbReference type="Gene3D" id="3.10.580.10">
    <property type="entry name" value="CBS-domain"/>
    <property type="match status" value="1"/>
</dbReference>
<dbReference type="Gene3D" id="3.90.1640.10">
    <property type="entry name" value="inorganic pyrophosphatase (n-terminal core)"/>
    <property type="match status" value="1"/>
</dbReference>
<evidence type="ECO:0000256" key="3">
    <source>
        <dbReference type="ARBA" id="ARBA00022555"/>
    </source>
</evidence>
<dbReference type="SMART" id="SM00116">
    <property type="entry name" value="CBS"/>
    <property type="match status" value="2"/>
</dbReference>
<evidence type="ECO:0000256" key="9">
    <source>
        <dbReference type="ARBA" id="ARBA00022842"/>
    </source>
</evidence>
<dbReference type="CDD" id="cd05398">
    <property type="entry name" value="NT_ClassII-CCAase"/>
    <property type="match status" value="1"/>
</dbReference>
<keyword evidence="7" id="KW-0479">Metal-binding</keyword>
<dbReference type="SUPFAM" id="SSF54631">
    <property type="entry name" value="CBS-domain pair"/>
    <property type="match status" value="1"/>
</dbReference>
<proteinExistence type="inferred from homology"/>
<dbReference type="InterPro" id="IPR046342">
    <property type="entry name" value="CBS_dom_sf"/>
</dbReference>
<dbReference type="SUPFAM" id="SSF81891">
    <property type="entry name" value="Poly A polymerase C-terminal region-like"/>
    <property type="match status" value="1"/>
</dbReference>
<dbReference type="GO" id="GO:0008033">
    <property type="term" value="P:tRNA processing"/>
    <property type="evidence" value="ECO:0007669"/>
    <property type="project" value="UniProtKB-KW"/>
</dbReference>
<organism evidence="14 15">
    <name type="scientific">Candidatus Nitrospira inopinata</name>
    <dbReference type="NCBI Taxonomy" id="1715989"/>
    <lineage>
        <taxon>Bacteria</taxon>
        <taxon>Pseudomonadati</taxon>
        <taxon>Nitrospirota</taxon>
        <taxon>Nitrospiria</taxon>
        <taxon>Nitrospirales</taxon>
        <taxon>Nitrospiraceae</taxon>
        <taxon>Nitrospira</taxon>
    </lineage>
</organism>
<dbReference type="STRING" id="1715989.NITINOP_2618"/>
<reference evidence="15" key="1">
    <citation type="submission" date="2015-09" db="EMBL/GenBank/DDBJ databases">
        <authorList>
            <person name="Daims H."/>
        </authorList>
    </citation>
    <scope>NUCLEOTIDE SEQUENCE [LARGE SCALE GENOMIC DNA]</scope>
</reference>
<dbReference type="GO" id="GO:0000166">
    <property type="term" value="F:nucleotide binding"/>
    <property type="evidence" value="ECO:0007669"/>
    <property type="project" value="UniProtKB-KW"/>
</dbReference>
<keyword evidence="15" id="KW-1185">Reference proteome</keyword>
<dbReference type="PANTHER" id="PTHR47788:SF1">
    <property type="entry name" value="A-ADDING TRNA NUCLEOTIDYLTRANSFERASE"/>
    <property type="match status" value="1"/>
</dbReference>
<name>A0A0S4KYF6_9BACT</name>
<dbReference type="EMBL" id="LN885086">
    <property type="protein sequence ID" value="CUQ67590.1"/>
    <property type="molecule type" value="Genomic_DNA"/>
</dbReference>
<dbReference type="InterPro" id="IPR002646">
    <property type="entry name" value="PolA_pol_head_dom"/>
</dbReference>
<dbReference type="Pfam" id="PF01743">
    <property type="entry name" value="PolyA_pol"/>
    <property type="match status" value="1"/>
</dbReference>
<sequence>MDIIATHSHADFDGLASMVAARKLFPDAKLVLPAGAQETVRNFLAVHDLGLTKLKDLDLDQVTRLILVDTQAPSRLGSLKSCIENPAVEVVVYDHHHEPDSVFAGRSTQSVIEPVGATTTILVELLRQRRVTITPFEATVMALGLYEETGSFGFSSTTGRDLEAGAFLVAAGADLTVVTDTLRRPLDPDAIALLNDLLEHSEVHYLEGRKVLVATSTVDRCRGEAAGVVHMLAELQGVDAVIVAVMMDDRVEVIGRSRRPEIDVGWIAREFGGGGHAVAAAATVKRATLAEVKEKMVRLLTTHYRPTLLAQDVMTKPVKAIEVDTTVKEAGERMTAYGLNVFPIVDEQDRYVGIVSRELIQKALFHRLGTLPVREIMQTDAYTAKAETPFHNIETAMIERNQRFVPILQGDKIVGVITRTDLLRTLHDDVLKPARIRTLKAGETEVETGRPRRNVTSLLRSRLPHRVVALLEEAGHLADRCGISLFVVGGCVRDLLLGIENLDLDLVVEGDGIAFARRLAQTLHARVKTHERFGTAILVLPDGFRLDVATARTEYYEYPTALPTVEQSSIKKDLYRRDFTINALAVRLNGKGFGDVLDFYGGQRDLNDKVIRVLHGLSFVEDPTRVFRAIRFEARFGFHLGRDTAALIAGAVKMNLFDRLSGHRLLEELKLSLSEREPKQIIRRWAEFDLLRFIHPKLSWSDRLRTLLDSIEQVVDWYRLLYLNRKMDVWLVYMTGLLEMLPERAVAEVLKRFSFSEAETSTLRSVRGGCRDVMRRLGRASTLKPADIYRLLSGLSDEALLGLMAKSKGDLVKRRVSAFLTTYQQVKPILSGTDLQAMGFKPGPQFKEILSRLLDARLNGEVKTETEERTFVLRLAKPSRDLSVQRKNRH</sequence>
<evidence type="ECO:0000256" key="2">
    <source>
        <dbReference type="ARBA" id="ARBA00007265"/>
    </source>
</evidence>
<dbReference type="GO" id="GO:0000049">
    <property type="term" value="F:tRNA binding"/>
    <property type="evidence" value="ECO:0007669"/>
    <property type="project" value="UniProtKB-KW"/>
</dbReference>
<evidence type="ECO:0000256" key="10">
    <source>
        <dbReference type="ARBA" id="ARBA00022884"/>
    </source>
</evidence>
<dbReference type="InterPro" id="IPR000644">
    <property type="entry name" value="CBS_dom"/>
</dbReference>
<dbReference type="KEGG" id="nio:NITINOP_2618"/>
<evidence type="ECO:0000313" key="15">
    <source>
        <dbReference type="Proteomes" id="UP000066284"/>
    </source>
</evidence>
<feature type="domain" description="CBS" evidence="13">
    <location>
        <begin position="377"/>
        <end position="433"/>
    </location>
</feature>
<dbReference type="InterPro" id="IPR038763">
    <property type="entry name" value="DHH_sf"/>
</dbReference>
<dbReference type="OrthoDB" id="9805698at2"/>
<keyword evidence="9" id="KW-0460">Magnesium</keyword>
<keyword evidence="8" id="KW-0547">Nucleotide-binding</keyword>
<evidence type="ECO:0000259" key="13">
    <source>
        <dbReference type="PROSITE" id="PS51371"/>
    </source>
</evidence>
<dbReference type="RefSeq" id="WP_062486186.1">
    <property type="nucleotide sequence ID" value="NZ_LN885086.1"/>
</dbReference>
<dbReference type="Gene3D" id="3.30.460.10">
    <property type="entry name" value="Beta Polymerase, domain 2"/>
    <property type="match status" value="1"/>
</dbReference>
<evidence type="ECO:0000256" key="12">
    <source>
        <dbReference type="RuleBase" id="RU003953"/>
    </source>
</evidence>
<keyword evidence="5" id="KW-0819">tRNA processing</keyword>
<keyword evidence="3" id="KW-0820">tRNA-binding</keyword>
<evidence type="ECO:0000256" key="4">
    <source>
        <dbReference type="ARBA" id="ARBA00022679"/>
    </source>
</evidence>
<dbReference type="Gene3D" id="3.10.310.30">
    <property type="match status" value="1"/>
</dbReference>
<evidence type="ECO:0000256" key="6">
    <source>
        <dbReference type="ARBA" id="ARBA00022695"/>
    </source>
</evidence>
<dbReference type="InterPro" id="IPR043519">
    <property type="entry name" value="NT_sf"/>
</dbReference>
<dbReference type="SUPFAM" id="SSF81301">
    <property type="entry name" value="Nucleotidyltransferase"/>
    <property type="match status" value="1"/>
</dbReference>
<keyword evidence="6" id="KW-0548">Nucleotidyltransferase</keyword>
<comment type="similarity">
    <text evidence="2 12">Belongs to the tRNA nucleotidyltransferase/poly(A) polymerase family.</text>
</comment>
<keyword evidence="4 12" id="KW-0808">Transferase</keyword>
<dbReference type="AlphaFoldDB" id="A0A0S4KYF6"/>
<keyword evidence="10 12" id="KW-0694">RNA-binding</keyword>
<comment type="cofactor">
    <cofactor evidence="1">
        <name>Mg(2+)</name>
        <dbReference type="ChEBI" id="CHEBI:18420"/>
    </cofactor>
</comment>
<dbReference type="Pfam" id="PF01368">
    <property type="entry name" value="DHH"/>
    <property type="match status" value="1"/>
</dbReference>
<dbReference type="SUPFAM" id="SSF64182">
    <property type="entry name" value="DHH phosphoesterases"/>
    <property type="match status" value="1"/>
</dbReference>
<feature type="domain" description="CBS" evidence="13">
    <location>
        <begin position="314"/>
        <end position="371"/>
    </location>
</feature>
<dbReference type="GO" id="GO:0046872">
    <property type="term" value="F:metal ion binding"/>
    <property type="evidence" value="ECO:0007669"/>
    <property type="project" value="UniProtKB-KW"/>
</dbReference>
<dbReference type="InterPro" id="IPR001667">
    <property type="entry name" value="DDH_dom"/>
</dbReference>
<evidence type="ECO:0000256" key="8">
    <source>
        <dbReference type="ARBA" id="ARBA00022741"/>
    </source>
</evidence>
<dbReference type="GO" id="GO:0016779">
    <property type="term" value="F:nucleotidyltransferase activity"/>
    <property type="evidence" value="ECO:0007669"/>
    <property type="project" value="UniProtKB-KW"/>
</dbReference>
<dbReference type="PANTHER" id="PTHR47788">
    <property type="entry name" value="POLYA POLYMERASE"/>
    <property type="match status" value="1"/>
</dbReference>
<evidence type="ECO:0000256" key="11">
    <source>
        <dbReference type="PROSITE-ProRule" id="PRU00703"/>
    </source>
</evidence>
<gene>
    <name evidence="14" type="ORF">NITINOP_2618</name>
</gene>
<dbReference type="Pfam" id="PF00571">
    <property type="entry name" value="CBS"/>
    <property type="match status" value="2"/>
</dbReference>
<dbReference type="InterPro" id="IPR052390">
    <property type="entry name" value="tRNA_nt/polyA_polymerase"/>
</dbReference>
<evidence type="ECO:0000313" key="14">
    <source>
        <dbReference type="EMBL" id="CUQ67590.1"/>
    </source>
</evidence>